<organism evidence="2 3">
    <name type="scientific">Eumeta variegata</name>
    <name type="common">Bagworm moth</name>
    <name type="synonym">Eumeta japonica</name>
    <dbReference type="NCBI Taxonomy" id="151549"/>
    <lineage>
        <taxon>Eukaryota</taxon>
        <taxon>Metazoa</taxon>
        <taxon>Ecdysozoa</taxon>
        <taxon>Arthropoda</taxon>
        <taxon>Hexapoda</taxon>
        <taxon>Insecta</taxon>
        <taxon>Pterygota</taxon>
        <taxon>Neoptera</taxon>
        <taxon>Endopterygota</taxon>
        <taxon>Lepidoptera</taxon>
        <taxon>Glossata</taxon>
        <taxon>Ditrysia</taxon>
        <taxon>Tineoidea</taxon>
        <taxon>Psychidae</taxon>
        <taxon>Oiketicinae</taxon>
        <taxon>Eumeta</taxon>
    </lineage>
</organism>
<evidence type="ECO:0000313" key="2">
    <source>
        <dbReference type="EMBL" id="GBP77298.1"/>
    </source>
</evidence>
<feature type="coiled-coil region" evidence="1">
    <location>
        <begin position="20"/>
        <end position="81"/>
    </location>
</feature>
<comment type="caution">
    <text evidence="2">The sequence shown here is derived from an EMBL/GenBank/DDBJ whole genome shotgun (WGS) entry which is preliminary data.</text>
</comment>
<dbReference type="Proteomes" id="UP000299102">
    <property type="component" value="Unassembled WGS sequence"/>
</dbReference>
<sequence length="132" mass="15587">MNDNEIENLKAELEHEKTYRESASWQNSELEKQIVTVQEELRRADYPWSSDNELKKEAERHRQLLDDNDALRNQLPALKEQIRSAKICGPALKDVVAHVIEVESDRHEHQPLRIQMVTGQEENNKKTFRRQC</sequence>
<protein>
    <submittedName>
        <fullName evidence="2">Uncharacterized protein</fullName>
    </submittedName>
</protein>
<gene>
    <name evidence="2" type="ORF">EVAR_31730_1</name>
</gene>
<dbReference type="OrthoDB" id="6615663at2759"/>
<evidence type="ECO:0000313" key="3">
    <source>
        <dbReference type="Proteomes" id="UP000299102"/>
    </source>
</evidence>
<dbReference type="AlphaFoldDB" id="A0A4C1YMC2"/>
<dbReference type="EMBL" id="BGZK01001325">
    <property type="protein sequence ID" value="GBP77298.1"/>
    <property type="molecule type" value="Genomic_DNA"/>
</dbReference>
<accession>A0A4C1YMC2</accession>
<keyword evidence="1" id="KW-0175">Coiled coil</keyword>
<reference evidence="2 3" key="1">
    <citation type="journal article" date="2019" name="Commun. Biol.">
        <title>The bagworm genome reveals a unique fibroin gene that provides high tensile strength.</title>
        <authorList>
            <person name="Kono N."/>
            <person name="Nakamura H."/>
            <person name="Ohtoshi R."/>
            <person name="Tomita M."/>
            <person name="Numata K."/>
            <person name="Arakawa K."/>
        </authorList>
    </citation>
    <scope>NUCLEOTIDE SEQUENCE [LARGE SCALE GENOMIC DNA]</scope>
</reference>
<evidence type="ECO:0000256" key="1">
    <source>
        <dbReference type="SAM" id="Coils"/>
    </source>
</evidence>
<keyword evidence="3" id="KW-1185">Reference proteome</keyword>
<name>A0A4C1YMC2_EUMVA</name>
<proteinExistence type="predicted"/>